<keyword evidence="3" id="KW-1185">Reference proteome</keyword>
<reference evidence="2 3" key="1">
    <citation type="submission" date="2021-03" db="EMBL/GenBank/DDBJ databases">
        <title>The first data on the complete genome of the tetrodotoxin-producing bacterium.</title>
        <authorList>
            <person name="Melnikova D.I."/>
            <person name="Nijland R."/>
            <person name="Magarlamov T.Y."/>
        </authorList>
    </citation>
    <scope>NUCLEOTIDE SEQUENCE [LARGE SCALE GENOMIC DNA]</scope>
    <source>
        <strain evidence="2 3">1839</strain>
    </source>
</reference>
<dbReference type="EMBL" id="CP071709">
    <property type="protein sequence ID" value="QVY62961.1"/>
    <property type="molecule type" value="Genomic_DNA"/>
</dbReference>
<protein>
    <submittedName>
        <fullName evidence="2">Uncharacterized protein</fullName>
    </submittedName>
</protein>
<feature type="compositionally biased region" description="Basic and acidic residues" evidence="1">
    <location>
        <begin position="7"/>
        <end position="18"/>
    </location>
</feature>
<organism evidence="2 3">
    <name type="scientific">Cytobacillus gottheilii</name>
    <dbReference type="NCBI Taxonomy" id="859144"/>
    <lineage>
        <taxon>Bacteria</taxon>
        <taxon>Bacillati</taxon>
        <taxon>Bacillota</taxon>
        <taxon>Bacilli</taxon>
        <taxon>Bacillales</taxon>
        <taxon>Bacillaceae</taxon>
        <taxon>Cytobacillus</taxon>
    </lineage>
</organism>
<gene>
    <name evidence="2" type="ORF">J1899_07940</name>
</gene>
<proteinExistence type="predicted"/>
<feature type="region of interest" description="Disordered" evidence="1">
    <location>
        <begin position="1"/>
        <end position="24"/>
    </location>
</feature>
<evidence type="ECO:0000256" key="1">
    <source>
        <dbReference type="SAM" id="MobiDB-lite"/>
    </source>
</evidence>
<evidence type="ECO:0000313" key="2">
    <source>
        <dbReference type="EMBL" id="QVY62961.1"/>
    </source>
</evidence>
<evidence type="ECO:0000313" key="3">
    <source>
        <dbReference type="Proteomes" id="UP000679247"/>
    </source>
</evidence>
<sequence length="50" mass="6182">MKSRRERRQEARESRTEFKPQYNGKAPQTYKEYYGVDYERFNNKFVTVAK</sequence>
<accession>A0ABX8FG03</accession>
<dbReference type="Proteomes" id="UP000679247">
    <property type="component" value="Chromosome"/>
</dbReference>
<dbReference type="RefSeq" id="WP_214478325.1">
    <property type="nucleotide sequence ID" value="NZ_CP071709.1"/>
</dbReference>
<name>A0ABX8FG03_9BACI</name>